<dbReference type="CDD" id="cd07475">
    <property type="entry name" value="Peptidases_S8_C5a_Peptidase"/>
    <property type="match status" value="1"/>
</dbReference>
<feature type="repeat" description="Cell wall-binding" evidence="9">
    <location>
        <begin position="1304"/>
        <end position="1323"/>
    </location>
</feature>
<gene>
    <name evidence="16" type="ORF">QNH39_23055</name>
</gene>
<feature type="repeat" description="Cell wall-binding" evidence="9">
    <location>
        <begin position="1324"/>
        <end position="1343"/>
    </location>
</feature>
<dbReference type="SUPFAM" id="SSF69360">
    <property type="entry name" value="Cell wall binding repeat"/>
    <property type="match status" value="1"/>
</dbReference>
<dbReference type="InterPro" id="IPR003137">
    <property type="entry name" value="PA_domain"/>
</dbReference>
<feature type="repeat" description="Cell wall-binding" evidence="9">
    <location>
        <begin position="1384"/>
        <end position="1403"/>
    </location>
</feature>
<dbReference type="PRINTS" id="PR00723">
    <property type="entry name" value="SUBTILISIN"/>
</dbReference>
<dbReference type="InterPro" id="IPR022398">
    <property type="entry name" value="Peptidase_S8_His-AS"/>
</dbReference>
<dbReference type="PANTHER" id="PTHR43399:SF4">
    <property type="entry name" value="CELL WALL-ASSOCIATED PROTEASE"/>
    <property type="match status" value="1"/>
</dbReference>
<dbReference type="Pfam" id="PF01473">
    <property type="entry name" value="Choline_bind_1"/>
    <property type="match status" value="1"/>
</dbReference>
<dbReference type="Pfam" id="PF19127">
    <property type="entry name" value="Choline_bind_3"/>
    <property type="match status" value="2"/>
</dbReference>
<dbReference type="InterPro" id="IPR015500">
    <property type="entry name" value="Peptidase_S8_subtilisin-rel"/>
</dbReference>
<dbReference type="PROSITE" id="PS00137">
    <property type="entry name" value="SUBTILASE_HIS"/>
    <property type="match status" value="1"/>
</dbReference>
<evidence type="ECO:0000256" key="10">
    <source>
        <dbReference type="PROSITE-ProRule" id="PRU01240"/>
    </source>
</evidence>
<evidence type="ECO:0000256" key="2">
    <source>
        <dbReference type="ARBA" id="ARBA00022525"/>
    </source>
</evidence>
<dbReference type="Pfam" id="PF06280">
    <property type="entry name" value="fn3_5"/>
    <property type="match status" value="1"/>
</dbReference>
<dbReference type="Gene3D" id="3.50.30.30">
    <property type="match status" value="1"/>
</dbReference>
<evidence type="ECO:0000259" key="15">
    <source>
        <dbReference type="Pfam" id="PF06280"/>
    </source>
</evidence>
<dbReference type="SUPFAM" id="SSF52025">
    <property type="entry name" value="PA domain"/>
    <property type="match status" value="1"/>
</dbReference>
<dbReference type="PROSITE" id="PS51170">
    <property type="entry name" value="CW"/>
    <property type="match status" value="6"/>
</dbReference>
<dbReference type="InterPro" id="IPR046450">
    <property type="entry name" value="PA_dom_sf"/>
</dbReference>
<feature type="domain" description="C5a peptidase/Subtilisin-like protease SBT2-like Fn3-like" evidence="15">
    <location>
        <begin position="690"/>
        <end position="818"/>
    </location>
</feature>
<dbReference type="InterPro" id="IPR010435">
    <property type="entry name" value="C5a/SBT2-like_Fn3"/>
</dbReference>
<keyword evidence="2" id="KW-0964">Secreted</keyword>
<evidence type="ECO:0000256" key="4">
    <source>
        <dbReference type="ARBA" id="ARBA00022729"/>
    </source>
</evidence>
<dbReference type="InterPro" id="IPR023828">
    <property type="entry name" value="Peptidase_S8_Ser-AS"/>
</dbReference>
<dbReference type="PROSITE" id="PS51892">
    <property type="entry name" value="SUBTILASE"/>
    <property type="match status" value="1"/>
</dbReference>
<dbReference type="PROSITE" id="PS00136">
    <property type="entry name" value="SUBTILASE_ASP"/>
    <property type="match status" value="1"/>
</dbReference>
<dbReference type="KEGG" id="nnv:QNH39_23055"/>
<dbReference type="InterPro" id="IPR034216">
    <property type="entry name" value="C5a_Peptidase"/>
</dbReference>
<dbReference type="SUPFAM" id="SSF52743">
    <property type="entry name" value="Subtilisin-like"/>
    <property type="match status" value="1"/>
</dbReference>
<dbReference type="PANTHER" id="PTHR43399">
    <property type="entry name" value="SUBTILISIN-RELATED"/>
    <property type="match status" value="1"/>
</dbReference>
<keyword evidence="6 10" id="KW-0378">Hydrolase</keyword>
<feature type="repeat" description="Cell wall-binding" evidence="9">
    <location>
        <begin position="1284"/>
        <end position="1303"/>
    </location>
</feature>
<feature type="repeat" description="Cell wall-binding" evidence="9">
    <location>
        <begin position="1364"/>
        <end position="1383"/>
    </location>
</feature>
<sequence length="1422" mass="155328">MSKKNHNKQRKIATYALASALVLSNFSIVSQASAATTYKPGDLDSKLKQYREYQKAHQSMKTADSKLNSAKASLKATDKVRVIVEVDGQTPVEYATKQGKLFKELAEDTKSSLASKVDSQQKSVKSKITSKGIKIDYKQQYATAFNGFSGEVAYGDVAKLEAIAGVKKVYLANSYNRPVLEPNMKTSHNFIQSRDTWSDSGFKGEGMVVSVIDTGVDPSHRDFKITDTKKDDLTKDGVTKLVKDNSLKGKFYTDKVPYGYNYYDQNNTILDLGPGASMHGMHVAGTVAANGDEAKGGIKGVAPEAQVLAMKVFSNDPLFPSTTSDIYLAAIDDSIKLGADVLNMSLGSTASFYEENSAEDLAIRRATANGIVCAVSAGNSQHLGYGWDDPFAKNPDIGVVGAPGLNPDTISVAAAGNEAYLFQHAITLEGNTNFSAVGKGIDDWNQLVADNGGKFELVSLGAKLGTPEDYAGLDVKGKVVVVPRGSLTFVDKTTNAAAAGAAGIIVWNATNGVPYDNQGGWDAPFMFISKAEGETLNAAIAAGQKNLKVSQIKKSESPEMGRMTDFTSWGTTPSLEMKPEITAPGGNIYSTVNNDKYALMSGTSMAAPHVAGGSALVQEYLQADKRFKDLSVADRTHLAKVLLMNTAKVIDDLGGQPFSPRRQGAGMMQTHSAVTTPVYVVNKSNGEPKVELKDFQSKKFEMTFTAKNVTDKAVTYDVNTKVLTDSFYQYEKDAPDYNALEAGDMKDAKIDAPKTITVPAGKSVDFTVKVDLSKAKIPGYDLEGKKVFRDLKEDIFVEGSVNLKAQGEKTPNLTVPYVGFYGKWDNPSILDGFKDLGEDRFFDVTGMFGANEPVSDMLIDDWFQAPIPEKNVWTISPDGDGWNDDVNAFPSFLRNAAEVQFNILDKDEKLLRRVKTETQVRKNYYNGGRGEVYNYETDRAWDGKVGGKTVKDGLYYYEIKSVIDYAGAKWQSKKVPVLVDLTAPKVEATYDAEKGAVTWNTTEEGSGVEVYGIWVNGVFQDWVDGKATSYVIKNAPEKAVVEILAGDYAQNVSVETAAIGDVEMPLIYLTDGTKDSSGEYVSNTPEAYGAYNTRTVPVKGIVTDDIGLKYVKVAGKEVPLKKDKAGNLTFSTEVTFEKDGLQGIFIEAVDHSNKSFSITRYVYIDTTKGEINVTAPERVDAAVKEITLDVNLKDNHSYLDFFVDDNNVLKKSSDSEVDMQKAISQNVKVTLPLELGENKFTLKLKDIAGNETIKELAIKRANAEPSVWKQENGSWYYYVDSKKATGWVQDAGKWYYLAKDGKMQTGWVKDGNTWYYLNKSGAMATGWLLDGGKWYFLNKSGAMATGWVKDGKTWYYLNKSGAMATGWLLDGGKWYYLNANGAMATGWKYVNGKWYFLNSSGVMAANTTVDGYKLGKDGAWIK</sequence>
<dbReference type="InterPro" id="IPR036852">
    <property type="entry name" value="Peptidase_S8/S53_dom_sf"/>
</dbReference>
<feature type="signal peptide" evidence="12">
    <location>
        <begin position="1"/>
        <end position="34"/>
    </location>
</feature>
<evidence type="ECO:0000313" key="17">
    <source>
        <dbReference type="Proteomes" id="UP001178288"/>
    </source>
</evidence>
<feature type="repeat" description="Cell wall-binding" evidence="9">
    <location>
        <begin position="1344"/>
        <end position="1363"/>
    </location>
</feature>
<evidence type="ECO:0000256" key="12">
    <source>
        <dbReference type="SAM" id="SignalP"/>
    </source>
</evidence>
<dbReference type="Proteomes" id="UP001178288">
    <property type="component" value="Chromosome"/>
</dbReference>
<accession>A0AA95MKA7</accession>
<evidence type="ECO:0000259" key="14">
    <source>
        <dbReference type="Pfam" id="PF02225"/>
    </source>
</evidence>
<dbReference type="GO" id="GO:0004252">
    <property type="term" value="F:serine-type endopeptidase activity"/>
    <property type="evidence" value="ECO:0007669"/>
    <property type="project" value="UniProtKB-UniRule"/>
</dbReference>
<feature type="domain" description="PA" evidence="14">
    <location>
        <begin position="456"/>
        <end position="536"/>
    </location>
</feature>
<protein>
    <submittedName>
        <fullName evidence="16">S8 family serine peptidase</fullName>
    </submittedName>
</protein>
<evidence type="ECO:0000313" key="16">
    <source>
        <dbReference type="EMBL" id="WHY85459.1"/>
    </source>
</evidence>
<keyword evidence="3 10" id="KW-0645">Protease</keyword>
<dbReference type="InterPro" id="IPR000209">
    <property type="entry name" value="Peptidase_S8/S53_dom"/>
</dbReference>
<evidence type="ECO:0000256" key="3">
    <source>
        <dbReference type="ARBA" id="ARBA00022670"/>
    </source>
</evidence>
<evidence type="ECO:0000256" key="7">
    <source>
        <dbReference type="ARBA" id="ARBA00022825"/>
    </source>
</evidence>
<evidence type="ECO:0000259" key="13">
    <source>
        <dbReference type="Pfam" id="PF00082"/>
    </source>
</evidence>
<reference evidence="16" key="1">
    <citation type="submission" date="2023-05" db="EMBL/GenBank/DDBJ databases">
        <title>Comparative genomics of Bacillaceae isolates and their secondary metabolite potential.</title>
        <authorList>
            <person name="Song L."/>
            <person name="Nielsen L.J."/>
            <person name="Mohite O."/>
            <person name="Xu X."/>
            <person name="Weber T."/>
            <person name="Kovacs A.T."/>
        </authorList>
    </citation>
    <scope>NUCLEOTIDE SEQUENCE</scope>
    <source>
        <strain evidence="16">XLM17</strain>
    </source>
</reference>
<evidence type="ECO:0000256" key="1">
    <source>
        <dbReference type="ARBA" id="ARBA00011073"/>
    </source>
</evidence>
<keyword evidence="7 10" id="KW-0720">Serine protease</keyword>
<evidence type="ECO:0000256" key="6">
    <source>
        <dbReference type="ARBA" id="ARBA00022801"/>
    </source>
</evidence>
<evidence type="ECO:0000256" key="9">
    <source>
        <dbReference type="PROSITE-ProRule" id="PRU00591"/>
    </source>
</evidence>
<dbReference type="Gene3D" id="2.60.40.1710">
    <property type="entry name" value="Subtilisin-like superfamily"/>
    <property type="match status" value="1"/>
</dbReference>
<feature type="domain" description="Peptidase S8/S53" evidence="13">
    <location>
        <begin position="204"/>
        <end position="666"/>
    </location>
</feature>
<proteinExistence type="inferred from homology"/>
<dbReference type="RefSeq" id="WP_066091936.1">
    <property type="nucleotide sequence ID" value="NZ_CP126114.1"/>
</dbReference>
<comment type="similarity">
    <text evidence="1 10 11">Belongs to the peptidase S8 family.</text>
</comment>
<dbReference type="Gene3D" id="2.10.270.10">
    <property type="entry name" value="Cholin Binding"/>
    <property type="match status" value="2"/>
</dbReference>
<dbReference type="GO" id="GO:0006508">
    <property type="term" value="P:proteolysis"/>
    <property type="evidence" value="ECO:0007669"/>
    <property type="project" value="UniProtKB-KW"/>
</dbReference>
<keyword evidence="5" id="KW-0677">Repeat</keyword>
<dbReference type="EMBL" id="CP126114">
    <property type="protein sequence ID" value="WHY85459.1"/>
    <property type="molecule type" value="Genomic_DNA"/>
</dbReference>
<dbReference type="Gene3D" id="3.40.50.200">
    <property type="entry name" value="Peptidase S8/S53 domain"/>
    <property type="match status" value="1"/>
</dbReference>
<evidence type="ECO:0000256" key="8">
    <source>
        <dbReference type="PIRSR" id="PIRSR615500-1"/>
    </source>
</evidence>
<dbReference type="Pfam" id="PF02225">
    <property type="entry name" value="PA"/>
    <property type="match status" value="1"/>
</dbReference>
<name>A0AA95MKA7_9BACI</name>
<dbReference type="Pfam" id="PF00082">
    <property type="entry name" value="Peptidase_S8"/>
    <property type="match status" value="1"/>
</dbReference>
<feature type="active site" description="Charge relay system" evidence="8 10">
    <location>
        <position position="279"/>
    </location>
</feature>
<keyword evidence="4 12" id="KW-0732">Signal</keyword>
<dbReference type="InterPro" id="IPR051048">
    <property type="entry name" value="Peptidase_S8/S53_subtilisin"/>
</dbReference>
<feature type="active site" description="Charge relay system" evidence="8 10">
    <location>
        <position position="604"/>
    </location>
</feature>
<dbReference type="PROSITE" id="PS00138">
    <property type="entry name" value="SUBTILASE_SER"/>
    <property type="match status" value="1"/>
</dbReference>
<dbReference type="GO" id="GO:0016020">
    <property type="term" value="C:membrane"/>
    <property type="evidence" value="ECO:0007669"/>
    <property type="project" value="InterPro"/>
</dbReference>
<feature type="active site" description="Charge relay system" evidence="8 10">
    <location>
        <position position="213"/>
    </location>
</feature>
<feature type="chain" id="PRO_5041708624" evidence="12">
    <location>
        <begin position="35"/>
        <end position="1422"/>
    </location>
</feature>
<evidence type="ECO:0000256" key="5">
    <source>
        <dbReference type="ARBA" id="ARBA00022737"/>
    </source>
</evidence>
<keyword evidence="17" id="KW-1185">Reference proteome</keyword>
<organism evidence="16 17">
    <name type="scientific">Neobacillus novalis</name>
    <dbReference type="NCBI Taxonomy" id="220687"/>
    <lineage>
        <taxon>Bacteria</taxon>
        <taxon>Bacillati</taxon>
        <taxon>Bacillota</taxon>
        <taxon>Bacilli</taxon>
        <taxon>Bacillales</taxon>
        <taxon>Bacillaceae</taxon>
        <taxon>Neobacillus</taxon>
    </lineage>
</organism>
<dbReference type="InterPro" id="IPR023827">
    <property type="entry name" value="Peptidase_S8_Asp-AS"/>
</dbReference>
<dbReference type="InterPro" id="IPR018337">
    <property type="entry name" value="Cell_wall/Cho-bd_repeat"/>
</dbReference>
<evidence type="ECO:0000256" key="11">
    <source>
        <dbReference type="RuleBase" id="RU003355"/>
    </source>
</evidence>